<gene>
    <name evidence="2" type="ORF">EVEC_LOCUS3719</name>
</gene>
<keyword evidence="3" id="KW-1185">Reference proteome</keyword>
<evidence type="ECO:0000259" key="1">
    <source>
        <dbReference type="PROSITE" id="PS50020"/>
    </source>
</evidence>
<feature type="domain" description="WW" evidence="1">
    <location>
        <begin position="12"/>
        <end position="47"/>
    </location>
</feature>
<dbReference type="PANTHER" id="PTHR16161:SF0">
    <property type="entry name" value="TRANSCRIPTIONAL PROTEIN SWT1"/>
    <property type="match status" value="1"/>
</dbReference>
<dbReference type="OrthoDB" id="2017974at2759"/>
<dbReference type="Gene3D" id="3.40.50.1010">
    <property type="entry name" value="5'-nuclease"/>
    <property type="match status" value="1"/>
</dbReference>
<evidence type="ECO:0000313" key="2">
    <source>
        <dbReference type="EMBL" id="VDD88576.1"/>
    </source>
</evidence>
<reference evidence="2 3" key="2">
    <citation type="submission" date="2018-10" db="EMBL/GenBank/DDBJ databases">
        <authorList>
            <consortium name="Pathogen Informatics"/>
        </authorList>
    </citation>
    <scope>NUCLEOTIDE SEQUENCE [LARGE SCALE GENOMIC DNA]</scope>
</reference>
<proteinExistence type="predicted"/>
<accession>A0A0N4V206</accession>
<dbReference type="EMBL" id="UXUI01007666">
    <property type="protein sequence ID" value="VDD88576.1"/>
    <property type="molecule type" value="Genomic_DNA"/>
</dbReference>
<dbReference type="SUPFAM" id="SSF51045">
    <property type="entry name" value="WW domain"/>
    <property type="match status" value="1"/>
</dbReference>
<protein>
    <submittedName>
        <fullName evidence="4">WW domain-containing protein</fullName>
    </submittedName>
</protein>
<dbReference type="CDD" id="cd00201">
    <property type="entry name" value="WW"/>
    <property type="match status" value="1"/>
</dbReference>
<dbReference type="AlphaFoldDB" id="A0A0N4V206"/>
<name>A0A0N4V206_ENTVE</name>
<dbReference type="PROSITE" id="PS50020">
    <property type="entry name" value="WW_DOMAIN_2"/>
    <property type="match status" value="1"/>
</dbReference>
<dbReference type="PANTHER" id="PTHR16161">
    <property type="entry name" value="TRANSCRIPTIONAL PROTEIN SWT1"/>
    <property type="match status" value="1"/>
</dbReference>
<dbReference type="InterPro" id="IPR001202">
    <property type="entry name" value="WW_dom"/>
</dbReference>
<dbReference type="InterPro" id="IPR052626">
    <property type="entry name" value="SWT1_Regulator"/>
</dbReference>
<dbReference type="Gene3D" id="2.20.70.10">
    <property type="match status" value="1"/>
</dbReference>
<organism evidence="4">
    <name type="scientific">Enterobius vermicularis</name>
    <name type="common">Human pinworm</name>
    <dbReference type="NCBI Taxonomy" id="51028"/>
    <lineage>
        <taxon>Eukaryota</taxon>
        <taxon>Metazoa</taxon>
        <taxon>Ecdysozoa</taxon>
        <taxon>Nematoda</taxon>
        <taxon>Chromadorea</taxon>
        <taxon>Rhabditida</taxon>
        <taxon>Spirurina</taxon>
        <taxon>Oxyuridomorpha</taxon>
        <taxon>Oxyuroidea</taxon>
        <taxon>Oxyuridae</taxon>
        <taxon>Enterobius</taxon>
    </lineage>
</organism>
<dbReference type="Pfam" id="PF13638">
    <property type="entry name" value="PIN_4"/>
    <property type="match status" value="1"/>
</dbReference>
<evidence type="ECO:0000313" key="3">
    <source>
        <dbReference type="Proteomes" id="UP000274131"/>
    </source>
</evidence>
<dbReference type="InterPro" id="IPR029060">
    <property type="entry name" value="PIN-like_dom_sf"/>
</dbReference>
<dbReference type="Proteomes" id="UP000274131">
    <property type="component" value="Unassembled WGS sequence"/>
</dbReference>
<dbReference type="SUPFAM" id="SSF88723">
    <property type="entry name" value="PIN domain-like"/>
    <property type="match status" value="1"/>
</dbReference>
<dbReference type="InterPro" id="IPR002716">
    <property type="entry name" value="PIN_dom"/>
</dbReference>
<sequence length="366" mass="41587">MAASKRERVHITGLVHPWSAFRSKKHNGKIFYFNSVTGESTWKMPSILSLNNVSNSSISVSKRSKNKKKNTALVTNRKRTDDQHETLEDYIRLPRMASSSDTQMEVDDNEGKDFSAVVSQNNEPMEVDIVGEINAYRQESVGVASQYSEFSFSSFMKNHANATAFWEQRAKRTCVLIVVDTCLLLQDISVLKQAAIADGISLLIPYIVLEELDGLKIKGTSAISAKVRRVISFLLQFCEEGNDCVYLENYFEHQKYVHELGHGYDGDDMVLKCALAAKMKSEQAQDGIDVYLATCDKNLALKSRAAQLTVMSYEDVLDIVRQFRELDKMRNHNLHLEKNRIGGHSHRNRSHKRLPEKMNQMKLTCL</sequence>
<dbReference type="GO" id="GO:0005634">
    <property type="term" value="C:nucleus"/>
    <property type="evidence" value="ECO:0007669"/>
    <property type="project" value="TreeGrafter"/>
</dbReference>
<dbReference type="WBParaSite" id="EVEC_0000401101-mRNA-1">
    <property type="protein sequence ID" value="EVEC_0000401101-mRNA-1"/>
    <property type="gene ID" value="EVEC_0000401101"/>
</dbReference>
<reference evidence="4" key="1">
    <citation type="submission" date="2017-02" db="UniProtKB">
        <authorList>
            <consortium name="WormBaseParasite"/>
        </authorList>
    </citation>
    <scope>IDENTIFICATION</scope>
</reference>
<dbReference type="InterPro" id="IPR036020">
    <property type="entry name" value="WW_dom_sf"/>
</dbReference>
<dbReference type="SMART" id="SM00670">
    <property type="entry name" value="PINc"/>
    <property type="match status" value="1"/>
</dbReference>
<evidence type="ECO:0000313" key="4">
    <source>
        <dbReference type="WBParaSite" id="EVEC_0000401101-mRNA-1"/>
    </source>
</evidence>
<dbReference type="STRING" id="51028.A0A0N4V206"/>
<dbReference type="Pfam" id="PF00397">
    <property type="entry name" value="WW"/>
    <property type="match status" value="1"/>
</dbReference>